<protein>
    <submittedName>
        <fullName evidence="1">Uncharacterized protein</fullName>
    </submittedName>
</protein>
<keyword evidence="2" id="KW-1185">Reference proteome</keyword>
<dbReference type="Proteomes" id="UP000824120">
    <property type="component" value="Chromosome 5"/>
</dbReference>
<sequence length="174" mass="20378">MIEEVDIVFNYGGNWVISPKLGYSIKFQHTWYYNTCLVCYDDLCEAFTSKFGFKEVQQLLVTGPSGTYYVIEDNDGIKTLQYLFSKDFKVINFYAIDAHELRVYATNIIYHNLESYSVDVEAALDCDYTTFKVKTLKPKHTCGDSLLIHWQLIIPWRFILRMKFKTIQNTLSKT</sequence>
<comment type="caution">
    <text evidence="1">The sequence shown here is derived from an EMBL/GenBank/DDBJ whole genome shotgun (WGS) entry which is preliminary data.</text>
</comment>
<dbReference type="EMBL" id="JACXVP010000005">
    <property type="protein sequence ID" value="KAG5605189.1"/>
    <property type="molecule type" value="Genomic_DNA"/>
</dbReference>
<proteinExistence type="predicted"/>
<dbReference type="AlphaFoldDB" id="A0A9J5YZ83"/>
<accession>A0A9J5YZ83</accession>
<name>A0A9J5YZ83_SOLCO</name>
<evidence type="ECO:0000313" key="2">
    <source>
        <dbReference type="Proteomes" id="UP000824120"/>
    </source>
</evidence>
<gene>
    <name evidence="1" type="ORF">H5410_026681</name>
</gene>
<reference evidence="1 2" key="1">
    <citation type="submission" date="2020-09" db="EMBL/GenBank/DDBJ databases">
        <title>De no assembly of potato wild relative species, Solanum commersonii.</title>
        <authorList>
            <person name="Cho K."/>
        </authorList>
    </citation>
    <scope>NUCLEOTIDE SEQUENCE [LARGE SCALE GENOMIC DNA]</scope>
    <source>
        <strain evidence="1">LZ3.2</strain>
        <tissue evidence="1">Leaf</tissue>
    </source>
</reference>
<dbReference type="OrthoDB" id="1294252at2759"/>
<evidence type="ECO:0000313" key="1">
    <source>
        <dbReference type="EMBL" id="KAG5605189.1"/>
    </source>
</evidence>
<organism evidence="1 2">
    <name type="scientific">Solanum commersonii</name>
    <name type="common">Commerson's wild potato</name>
    <name type="synonym">Commerson's nightshade</name>
    <dbReference type="NCBI Taxonomy" id="4109"/>
    <lineage>
        <taxon>Eukaryota</taxon>
        <taxon>Viridiplantae</taxon>
        <taxon>Streptophyta</taxon>
        <taxon>Embryophyta</taxon>
        <taxon>Tracheophyta</taxon>
        <taxon>Spermatophyta</taxon>
        <taxon>Magnoliopsida</taxon>
        <taxon>eudicotyledons</taxon>
        <taxon>Gunneridae</taxon>
        <taxon>Pentapetalae</taxon>
        <taxon>asterids</taxon>
        <taxon>lamiids</taxon>
        <taxon>Solanales</taxon>
        <taxon>Solanaceae</taxon>
        <taxon>Solanoideae</taxon>
        <taxon>Solaneae</taxon>
        <taxon>Solanum</taxon>
    </lineage>
</organism>